<comment type="caution">
    <text evidence="7">The sequence shown here is derived from an EMBL/GenBank/DDBJ whole genome shotgun (WGS) entry which is preliminary data.</text>
</comment>
<sequence>MARFYSTYLLGYLMILAVWSTCQATCSIADLTLDEQLDEIKLKNSNIRTSIEMNGPPTDNAPTPLRQIPTKDAQLEQQQYLEAHLSEMKAKMDRMDELEIKMQQLESILIEKEENNRASRSMIPSLRQAAANPGNTRIPRSCADLKCMGQNASGIYTIIGVSSAELVFCDFTKPFTAPGYQTWIGFVDVKSVPTYFYVQKNGTTNVVTTPIQFDMEIVNIGKAYDPISGKFTAPVSGRYFFSFVGLAGFPAPAENTTASQLFFDVVMYRNGFAIGRGWSDEITTGYQWDTNSIQSTLNLMKGDQVWVEIYRLSLDVYMFGYRYTHFNGFLLEEDFAQSVKPLP</sequence>
<keyword evidence="8" id="KW-1185">Reference proteome</keyword>
<dbReference type="InterPro" id="IPR001073">
    <property type="entry name" value="C1q_dom"/>
</dbReference>
<keyword evidence="4" id="KW-0175">Coiled coil</keyword>
<dbReference type="InterPro" id="IPR050822">
    <property type="entry name" value="Cerebellin_Synaptic_Org"/>
</dbReference>
<dbReference type="OrthoDB" id="6336985at2759"/>
<dbReference type="AlphaFoldDB" id="A0A8J2WGZ2"/>
<feature type="coiled-coil region" evidence="4">
    <location>
        <begin position="81"/>
        <end position="115"/>
    </location>
</feature>
<name>A0A8J2WGZ2_9CRUS</name>
<evidence type="ECO:0000313" key="7">
    <source>
        <dbReference type="EMBL" id="CAH0106845.1"/>
    </source>
</evidence>
<dbReference type="Gene3D" id="2.60.120.40">
    <property type="match status" value="1"/>
</dbReference>
<dbReference type="PANTHER" id="PTHR22923">
    <property type="entry name" value="CEREBELLIN-RELATED"/>
    <property type="match status" value="1"/>
</dbReference>
<protein>
    <recommendedName>
        <fullName evidence="6">C1q domain-containing protein</fullName>
    </recommendedName>
</protein>
<dbReference type="SUPFAM" id="SSF49842">
    <property type="entry name" value="TNF-like"/>
    <property type="match status" value="1"/>
</dbReference>
<comment type="subcellular location">
    <subcellularLocation>
        <location evidence="1">Secreted</location>
    </subcellularLocation>
</comment>
<feature type="signal peptide" evidence="5">
    <location>
        <begin position="1"/>
        <end position="24"/>
    </location>
</feature>
<feature type="chain" id="PRO_5035278208" description="C1q domain-containing protein" evidence="5">
    <location>
        <begin position="25"/>
        <end position="343"/>
    </location>
</feature>
<evidence type="ECO:0000259" key="6">
    <source>
        <dbReference type="PROSITE" id="PS50871"/>
    </source>
</evidence>
<keyword evidence="3 5" id="KW-0732">Signal</keyword>
<dbReference type="SMART" id="SM00110">
    <property type="entry name" value="C1Q"/>
    <property type="match status" value="1"/>
</dbReference>
<evidence type="ECO:0000256" key="3">
    <source>
        <dbReference type="ARBA" id="ARBA00022729"/>
    </source>
</evidence>
<reference evidence="7" key="1">
    <citation type="submission" date="2021-11" db="EMBL/GenBank/DDBJ databases">
        <authorList>
            <person name="Schell T."/>
        </authorList>
    </citation>
    <scope>NUCLEOTIDE SEQUENCE</scope>
    <source>
        <strain evidence="7">M5</strain>
    </source>
</reference>
<keyword evidence="2" id="KW-0964">Secreted</keyword>
<evidence type="ECO:0000256" key="5">
    <source>
        <dbReference type="SAM" id="SignalP"/>
    </source>
</evidence>
<accession>A0A8J2WGZ2</accession>
<gene>
    <name evidence="7" type="ORF">DGAL_LOCUS10007</name>
</gene>
<dbReference type="PANTHER" id="PTHR22923:SF62">
    <property type="entry name" value="CVP18"/>
    <property type="match status" value="1"/>
</dbReference>
<dbReference type="GO" id="GO:0005615">
    <property type="term" value="C:extracellular space"/>
    <property type="evidence" value="ECO:0007669"/>
    <property type="project" value="TreeGrafter"/>
</dbReference>
<dbReference type="PROSITE" id="PS50871">
    <property type="entry name" value="C1Q"/>
    <property type="match status" value="1"/>
</dbReference>
<proteinExistence type="predicted"/>
<evidence type="ECO:0000313" key="8">
    <source>
        <dbReference type="Proteomes" id="UP000789390"/>
    </source>
</evidence>
<feature type="domain" description="C1q" evidence="6">
    <location>
        <begin position="189"/>
        <end position="337"/>
    </location>
</feature>
<dbReference type="Proteomes" id="UP000789390">
    <property type="component" value="Unassembled WGS sequence"/>
</dbReference>
<dbReference type="EMBL" id="CAKKLH010000235">
    <property type="protein sequence ID" value="CAH0106845.1"/>
    <property type="molecule type" value="Genomic_DNA"/>
</dbReference>
<evidence type="ECO:0000256" key="2">
    <source>
        <dbReference type="ARBA" id="ARBA00022525"/>
    </source>
</evidence>
<evidence type="ECO:0000256" key="1">
    <source>
        <dbReference type="ARBA" id="ARBA00004613"/>
    </source>
</evidence>
<dbReference type="Pfam" id="PF00386">
    <property type="entry name" value="C1q"/>
    <property type="match status" value="1"/>
</dbReference>
<organism evidence="7 8">
    <name type="scientific">Daphnia galeata</name>
    <dbReference type="NCBI Taxonomy" id="27404"/>
    <lineage>
        <taxon>Eukaryota</taxon>
        <taxon>Metazoa</taxon>
        <taxon>Ecdysozoa</taxon>
        <taxon>Arthropoda</taxon>
        <taxon>Crustacea</taxon>
        <taxon>Branchiopoda</taxon>
        <taxon>Diplostraca</taxon>
        <taxon>Cladocera</taxon>
        <taxon>Anomopoda</taxon>
        <taxon>Daphniidae</taxon>
        <taxon>Daphnia</taxon>
    </lineage>
</organism>
<dbReference type="InterPro" id="IPR008983">
    <property type="entry name" value="Tumour_necrosis_fac-like_dom"/>
</dbReference>
<evidence type="ECO:0000256" key="4">
    <source>
        <dbReference type="SAM" id="Coils"/>
    </source>
</evidence>